<dbReference type="AlphaFoldDB" id="A0A1B7P9A4"/>
<dbReference type="InterPro" id="IPR000182">
    <property type="entry name" value="GNAT_dom"/>
</dbReference>
<dbReference type="Proteomes" id="UP000091918">
    <property type="component" value="Unassembled WGS sequence"/>
</dbReference>
<proteinExistence type="predicted"/>
<gene>
    <name evidence="4" type="ORF">ACJ72_00053</name>
</gene>
<keyword evidence="2" id="KW-1133">Transmembrane helix</keyword>
<dbReference type="Gene3D" id="3.40.630.30">
    <property type="match status" value="1"/>
</dbReference>
<feature type="transmembrane region" description="Helical" evidence="2">
    <location>
        <begin position="108"/>
        <end position="131"/>
    </location>
</feature>
<sequence length="348" mass="38437">MKRPAKLRAGSTVHPPTPSNSILSRVPLPLLHVNDISLSAWDVGDQIPGLRIPLESDDANDDDDDVHIQFNSATTLTPIITTSSATTEGDILSALRLVSDSVAQQRQIAVKCILTHPAILAPSIMLFLTIAKLLYHTGSPSDVIVIISLFSLCSLLALLCIRYMIRGYSTLAARVGNWSWLSASSVNGISQRRDELLLAKCGEDIVAVLVLRIAKTVVTPNKNDATNTTTTNNNNNNIHNNNINNNNVAGVLILRPPRSSRRKSSARWTGIIRAWSVKQSHRHYGVGTRLLEEAVGYCQLRSLDGPVFADDHANATQVLPSMFHEKFLEHDQWARRLLEQVIWEQRGR</sequence>
<evidence type="ECO:0000313" key="4">
    <source>
        <dbReference type="EMBL" id="OAX85559.1"/>
    </source>
</evidence>
<reference evidence="4 5" key="1">
    <citation type="submission" date="2015-07" db="EMBL/GenBank/DDBJ databases">
        <title>Emmonsia species relationships and genome sequence.</title>
        <authorList>
            <person name="Cuomo C.A."/>
            <person name="Schwartz I.S."/>
            <person name="Kenyon C."/>
            <person name="de Hoog G.S."/>
            <person name="Govender N.P."/>
            <person name="Botha A."/>
            <person name="Moreno L."/>
            <person name="de Vries M."/>
            <person name="Munoz J.F."/>
            <person name="Stielow J.B."/>
        </authorList>
    </citation>
    <scope>NUCLEOTIDE SEQUENCE [LARGE SCALE GENOMIC DNA]</scope>
    <source>
        <strain evidence="4 5">CBS 136260</strain>
    </source>
</reference>
<dbReference type="InterPro" id="IPR016181">
    <property type="entry name" value="Acyl_CoA_acyltransferase"/>
</dbReference>
<dbReference type="SUPFAM" id="SSF55729">
    <property type="entry name" value="Acyl-CoA N-acyltransferases (Nat)"/>
    <property type="match status" value="1"/>
</dbReference>
<dbReference type="OrthoDB" id="5343688at2759"/>
<feature type="region of interest" description="Disordered" evidence="1">
    <location>
        <begin position="1"/>
        <end position="20"/>
    </location>
</feature>
<evidence type="ECO:0000259" key="3">
    <source>
        <dbReference type="Pfam" id="PF00583"/>
    </source>
</evidence>
<keyword evidence="5" id="KW-1185">Reference proteome</keyword>
<accession>A0A1B7P9A4</accession>
<evidence type="ECO:0000256" key="1">
    <source>
        <dbReference type="SAM" id="MobiDB-lite"/>
    </source>
</evidence>
<feature type="transmembrane region" description="Helical" evidence="2">
    <location>
        <begin position="143"/>
        <end position="165"/>
    </location>
</feature>
<dbReference type="Pfam" id="PF00583">
    <property type="entry name" value="Acetyltransf_1"/>
    <property type="match status" value="1"/>
</dbReference>
<evidence type="ECO:0000313" key="5">
    <source>
        <dbReference type="Proteomes" id="UP000091918"/>
    </source>
</evidence>
<protein>
    <recommendedName>
        <fullName evidence="3">N-acetyltransferase domain-containing protein</fullName>
    </recommendedName>
</protein>
<feature type="domain" description="N-acetyltransferase" evidence="3">
    <location>
        <begin position="244"/>
        <end position="303"/>
    </location>
</feature>
<comment type="caution">
    <text evidence="4">The sequence shown here is derived from an EMBL/GenBank/DDBJ whole genome shotgun (WGS) entry which is preliminary data.</text>
</comment>
<dbReference type="EMBL" id="LGUA01000003">
    <property type="protein sequence ID" value="OAX85559.1"/>
    <property type="molecule type" value="Genomic_DNA"/>
</dbReference>
<dbReference type="GO" id="GO:0016747">
    <property type="term" value="F:acyltransferase activity, transferring groups other than amino-acyl groups"/>
    <property type="evidence" value="ECO:0007669"/>
    <property type="project" value="InterPro"/>
</dbReference>
<organism evidence="4 5">
    <name type="scientific">Emergomyces africanus</name>
    <dbReference type="NCBI Taxonomy" id="1955775"/>
    <lineage>
        <taxon>Eukaryota</taxon>
        <taxon>Fungi</taxon>
        <taxon>Dikarya</taxon>
        <taxon>Ascomycota</taxon>
        <taxon>Pezizomycotina</taxon>
        <taxon>Eurotiomycetes</taxon>
        <taxon>Eurotiomycetidae</taxon>
        <taxon>Onygenales</taxon>
        <taxon>Ajellomycetaceae</taxon>
        <taxon>Emergomyces</taxon>
    </lineage>
</organism>
<keyword evidence="2" id="KW-0812">Transmembrane</keyword>
<keyword evidence="2" id="KW-0472">Membrane</keyword>
<evidence type="ECO:0000256" key="2">
    <source>
        <dbReference type="SAM" id="Phobius"/>
    </source>
</evidence>
<name>A0A1B7P9A4_9EURO</name>